<name>A0A0G0MC82_9BACT</name>
<accession>A0A0G0MC82</accession>
<dbReference type="Pfam" id="PF13274">
    <property type="entry name" value="SocA_Panacea"/>
    <property type="match status" value="1"/>
</dbReference>
<reference evidence="2 3" key="1">
    <citation type="journal article" date="2015" name="Nature">
        <title>rRNA introns, odd ribosomes, and small enigmatic genomes across a large radiation of phyla.</title>
        <authorList>
            <person name="Brown C.T."/>
            <person name="Hug L.A."/>
            <person name="Thomas B.C."/>
            <person name="Sharon I."/>
            <person name="Castelle C.J."/>
            <person name="Singh A."/>
            <person name="Wilkins M.J."/>
            <person name="Williams K.H."/>
            <person name="Banfield J.F."/>
        </authorList>
    </citation>
    <scope>NUCLEOTIDE SEQUENCE [LARGE SCALE GENOMIC DNA]</scope>
</reference>
<feature type="domain" description="Antitoxin SocA-like Panacea" evidence="1">
    <location>
        <begin position="28"/>
        <end position="135"/>
    </location>
</feature>
<proteinExistence type="predicted"/>
<dbReference type="STRING" id="1618574.UT24_C0042G0003"/>
<protein>
    <submittedName>
        <fullName evidence="2">Helix-turn-helix domain protein</fullName>
    </submittedName>
</protein>
<evidence type="ECO:0000259" key="1">
    <source>
        <dbReference type="Pfam" id="PF13274"/>
    </source>
</evidence>
<evidence type="ECO:0000313" key="3">
    <source>
        <dbReference type="Proteomes" id="UP000033881"/>
    </source>
</evidence>
<evidence type="ECO:0000313" key="2">
    <source>
        <dbReference type="EMBL" id="KKQ97955.1"/>
    </source>
</evidence>
<dbReference type="InterPro" id="IPR025272">
    <property type="entry name" value="SocA_Panacea"/>
</dbReference>
<dbReference type="Proteomes" id="UP000033881">
    <property type="component" value="Unassembled WGS sequence"/>
</dbReference>
<comment type="caution">
    <text evidence="2">The sequence shown here is derived from an EMBL/GenBank/DDBJ whole genome shotgun (WGS) entry which is preliminary data.</text>
</comment>
<gene>
    <name evidence="2" type="ORF">UT24_C0042G0003</name>
</gene>
<dbReference type="AlphaFoldDB" id="A0A0G0MC82"/>
<organism evidence="2 3">
    <name type="scientific">Candidatus Woesebacteria bacterium GW2011_GWB1_39_12</name>
    <dbReference type="NCBI Taxonomy" id="1618574"/>
    <lineage>
        <taxon>Bacteria</taxon>
        <taxon>Candidatus Woeseibacteriota</taxon>
    </lineage>
</organism>
<sequence length="167" mass="19445">MGYNKDKFKNAVLFFATYAGSDVGKKKLAKLLYFLDFTLYELKKESLTKLPYTKKNYGPMPEPHLFYEALNDLVKGKVISIKRPNHFGLEKIIPKTKKINLDLFDEEEKEILKQVAEKYKLENAGELEKIAQSEPPYKMVNYGEEIPYHLAFYRNSFGEMDLDNAND</sequence>
<dbReference type="EMBL" id="LBWB01000042">
    <property type="protein sequence ID" value="KKQ97955.1"/>
    <property type="molecule type" value="Genomic_DNA"/>
</dbReference>